<keyword evidence="8" id="KW-0238">DNA-binding</keyword>
<reference evidence="9" key="1">
    <citation type="journal article" date="2023" name="bioRxiv">
        <title>Complete genome of the Medicago anthracnose fungus, Colletotrichum destructivum, reveals a mini-chromosome-like region within a core chromosome.</title>
        <authorList>
            <person name="Lapalu N."/>
            <person name="Simon A."/>
            <person name="Lu A."/>
            <person name="Plaumann P.-L."/>
            <person name="Amselem J."/>
            <person name="Pigne S."/>
            <person name="Auger A."/>
            <person name="Koch C."/>
            <person name="Dallery J.-F."/>
            <person name="O'Connell R.J."/>
        </authorList>
    </citation>
    <scope>NUCLEOTIDE SEQUENCE [LARGE SCALE GENOMIC DNA]</scope>
    <source>
        <strain evidence="9">CBS 520.97</strain>
    </source>
</reference>
<dbReference type="PANTHER" id="PTHR47660">
    <property type="entry name" value="TRANSCRIPTION FACTOR WITH C2H2 AND ZN(2)-CYS(6) DNA BINDING DOMAIN (EUROFUNG)-RELATED-RELATED"/>
    <property type="match status" value="1"/>
</dbReference>
<accession>A0AAX4IXY7</accession>
<keyword evidence="2" id="KW-0862">Zinc</keyword>
<dbReference type="InterPro" id="IPR001138">
    <property type="entry name" value="Zn2Cys6_DnaBD"/>
</dbReference>
<dbReference type="RefSeq" id="XP_062785306.1">
    <property type="nucleotide sequence ID" value="XM_062929255.1"/>
</dbReference>
<evidence type="ECO:0000256" key="1">
    <source>
        <dbReference type="ARBA" id="ARBA00022723"/>
    </source>
</evidence>
<organism evidence="8 9">
    <name type="scientific">Colletotrichum destructivum</name>
    <dbReference type="NCBI Taxonomy" id="34406"/>
    <lineage>
        <taxon>Eukaryota</taxon>
        <taxon>Fungi</taxon>
        <taxon>Dikarya</taxon>
        <taxon>Ascomycota</taxon>
        <taxon>Pezizomycotina</taxon>
        <taxon>Sordariomycetes</taxon>
        <taxon>Hypocreomycetidae</taxon>
        <taxon>Glomerellales</taxon>
        <taxon>Glomerellaceae</taxon>
        <taxon>Colletotrichum</taxon>
        <taxon>Colletotrichum destructivum species complex</taxon>
    </lineage>
</organism>
<protein>
    <submittedName>
        <fullName evidence="8">Zn(2)Cys(6) fungal-type DNA-binding domain, Zinc finger C2H2-type</fullName>
    </submittedName>
</protein>
<gene>
    <name evidence="8" type="ORF">CDEST_13099</name>
</gene>
<keyword evidence="1" id="KW-0479">Metal-binding</keyword>
<name>A0AAX4IXY7_9PEZI</name>
<evidence type="ECO:0000256" key="4">
    <source>
        <dbReference type="ARBA" id="ARBA00023163"/>
    </source>
</evidence>
<evidence type="ECO:0000313" key="8">
    <source>
        <dbReference type="EMBL" id="WQF88085.1"/>
    </source>
</evidence>
<dbReference type="PROSITE" id="PS00463">
    <property type="entry name" value="ZN2_CY6_FUNGAL_1"/>
    <property type="match status" value="1"/>
</dbReference>
<evidence type="ECO:0000256" key="3">
    <source>
        <dbReference type="ARBA" id="ARBA00023015"/>
    </source>
</evidence>
<evidence type="ECO:0000256" key="2">
    <source>
        <dbReference type="ARBA" id="ARBA00022833"/>
    </source>
</evidence>
<dbReference type="EMBL" id="CP137313">
    <property type="protein sequence ID" value="WQF88085.1"/>
    <property type="molecule type" value="Genomic_DNA"/>
</dbReference>
<proteinExistence type="predicted"/>
<evidence type="ECO:0000256" key="6">
    <source>
        <dbReference type="PROSITE-ProRule" id="PRU00042"/>
    </source>
</evidence>
<keyword evidence="6" id="KW-0863">Zinc-finger</keyword>
<dbReference type="Proteomes" id="UP001322277">
    <property type="component" value="Chromosome 9"/>
</dbReference>
<keyword evidence="5" id="KW-0539">Nucleus</keyword>
<dbReference type="AlphaFoldDB" id="A0AAX4IXY7"/>
<dbReference type="CDD" id="cd00067">
    <property type="entry name" value="GAL4"/>
    <property type="match status" value="1"/>
</dbReference>
<evidence type="ECO:0000256" key="5">
    <source>
        <dbReference type="ARBA" id="ARBA00023242"/>
    </source>
</evidence>
<keyword evidence="4" id="KW-0804">Transcription</keyword>
<sequence length="475" mass="53098">MSLDFGLTLSAAASGISFCKMCDKPFTQETALKRHQSYCRRARTRPRIRPKPCRECSVAKCKCSLQPNCARCIKKGLDCVYPETTNQGTGGLATTSSSAQMLLAENVSSSQTFAQADVLSFSPNDSLSWGSQSQSMDPNNAMLLADGTDLGLDFAFGLESLDQNINVTDMTPAPEVYKLVMSSCINGDRFVETSTTDAPFPLRSLCAPSPVAESSANLIRQALRSYPYMMLRRSSFPPFIHPHQDKDHLPEPLANCMGIAVLFAARNRDTRQFLWKSIREEQERNLREMVNYSQYDVFAALQAELIYIIMRVVDGGGAPTENRDYNMAMLFAYESMWKQFMMVTDTPCNVDSANSLSWEDWILNESRTRISCVWFLVAQVASVRVGISCFVLESWKELPLPCHKAQWAATTMESWKEETDALSYMQNSSRSITSFGELCECRRAASDARNADRLDSWNSGADNIGNLLNLVTTMM</sequence>
<dbReference type="PROSITE" id="PS50157">
    <property type="entry name" value="ZINC_FINGER_C2H2_2"/>
    <property type="match status" value="1"/>
</dbReference>
<dbReference type="InterPro" id="IPR013087">
    <property type="entry name" value="Znf_C2H2_type"/>
</dbReference>
<feature type="domain" description="C2H2-type" evidence="7">
    <location>
        <begin position="17"/>
        <end position="46"/>
    </location>
</feature>
<dbReference type="GeneID" id="87949599"/>
<keyword evidence="3" id="KW-0805">Transcription regulation</keyword>
<dbReference type="GO" id="GO:0003677">
    <property type="term" value="F:DNA binding"/>
    <property type="evidence" value="ECO:0007669"/>
    <property type="project" value="UniProtKB-KW"/>
</dbReference>
<evidence type="ECO:0000313" key="9">
    <source>
        <dbReference type="Proteomes" id="UP001322277"/>
    </source>
</evidence>
<dbReference type="GO" id="GO:0000981">
    <property type="term" value="F:DNA-binding transcription factor activity, RNA polymerase II-specific"/>
    <property type="evidence" value="ECO:0007669"/>
    <property type="project" value="InterPro"/>
</dbReference>
<dbReference type="GO" id="GO:0008270">
    <property type="term" value="F:zinc ion binding"/>
    <property type="evidence" value="ECO:0007669"/>
    <property type="project" value="UniProtKB-KW"/>
</dbReference>
<dbReference type="KEGG" id="cdet:87949599"/>
<keyword evidence="9" id="KW-1185">Reference proteome</keyword>
<dbReference type="Gene3D" id="4.10.240.10">
    <property type="entry name" value="Zn(2)-C6 fungal-type DNA-binding domain"/>
    <property type="match status" value="1"/>
</dbReference>
<evidence type="ECO:0000259" key="7">
    <source>
        <dbReference type="PROSITE" id="PS50157"/>
    </source>
</evidence>
<dbReference type="Pfam" id="PF00172">
    <property type="entry name" value="Zn_clus"/>
    <property type="match status" value="1"/>
</dbReference>
<dbReference type="InterPro" id="IPR036864">
    <property type="entry name" value="Zn2-C6_fun-type_DNA-bd_sf"/>
</dbReference>
<dbReference type="PANTHER" id="PTHR47660:SF3">
    <property type="entry name" value="FINGER DOMAIN PROTEIN, PUTATIVE (AFU_ORTHOLOGUE AFUA_4G03310)-RELATED"/>
    <property type="match status" value="1"/>
</dbReference>